<organism evidence="2 3">
    <name type="scientific">Prorocentrum cordatum</name>
    <dbReference type="NCBI Taxonomy" id="2364126"/>
    <lineage>
        <taxon>Eukaryota</taxon>
        <taxon>Sar</taxon>
        <taxon>Alveolata</taxon>
        <taxon>Dinophyceae</taxon>
        <taxon>Prorocentrales</taxon>
        <taxon>Prorocentraceae</taxon>
        <taxon>Prorocentrum</taxon>
    </lineage>
</organism>
<reference evidence="2" key="1">
    <citation type="submission" date="2023-10" db="EMBL/GenBank/DDBJ databases">
        <authorList>
            <person name="Chen Y."/>
            <person name="Shah S."/>
            <person name="Dougan E. K."/>
            <person name="Thang M."/>
            <person name="Chan C."/>
        </authorList>
    </citation>
    <scope>NUCLEOTIDE SEQUENCE [LARGE SCALE GENOMIC DNA]</scope>
</reference>
<proteinExistence type="predicted"/>
<comment type="caution">
    <text evidence="2">The sequence shown here is derived from an EMBL/GenBank/DDBJ whole genome shotgun (WGS) entry which is preliminary data.</text>
</comment>
<evidence type="ECO:0000313" key="3">
    <source>
        <dbReference type="Proteomes" id="UP001189429"/>
    </source>
</evidence>
<keyword evidence="3" id="KW-1185">Reference proteome</keyword>
<dbReference type="EMBL" id="CAUYUJ010005024">
    <property type="protein sequence ID" value="CAK0811968.1"/>
    <property type="molecule type" value="Genomic_DNA"/>
</dbReference>
<accession>A0ABN9R4M0</accession>
<evidence type="ECO:0008006" key="4">
    <source>
        <dbReference type="Google" id="ProtNLM"/>
    </source>
</evidence>
<evidence type="ECO:0000313" key="2">
    <source>
        <dbReference type="EMBL" id="CAK0811968.1"/>
    </source>
</evidence>
<feature type="region of interest" description="Disordered" evidence="1">
    <location>
        <begin position="110"/>
        <end position="165"/>
    </location>
</feature>
<dbReference type="Proteomes" id="UP001189429">
    <property type="component" value="Unassembled WGS sequence"/>
</dbReference>
<protein>
    <recommendedName>
        <fullName evidence="4">GATA-type domain-containing protein</fullName>
    </recommendedName>
</protein>
<feature type="region of interest" description="Disordered" evidence="1">
    <location>
        <begin position="468"/>
        <end position="504"/>
    </location>
</feature>
<gene>
    <name evidence="2" type="ORF">PCOR1329_LOCUS16403</name>
</gene>
<feature type="compositionally biased region" description="Pro residues" evidence="1">
    <location>
        <begin position="488"/>
        <end position="504"/>
    </location>
</feature>
<sequence>MAGPPAKRAKSADHEHDIQGELKLESVLKYWLWHKQAMRASLAAAADFEEGGVEQDEPRNTNHSQDLHPAPTSCAGCGKAEAHLTPGEGPFQHGLYCAECWSAWEAEQAPPQERLPDQAHGHSLQEAQPASQAPAVGGGGGSQPACDASEAQEASPQQKAPALPLPRGVRGVLETRPPLAQCAGCGAVGLPCTTGQGSYEKSPFCETCWTTWNAAQAAAQPPPTQMSVPQWKDIPGPCEPTEQTTRAAGLGGTSDSATIACMGCGQPSYALVATKGPLGLRLLCGACGQAGPRFGHETSPPPVPSPPGNAQAWAPLQANAAPKPCMIPSGPVASMGATPPTPTAWDPLFPEYARSCHGPTSPLTVPPAVDKHRVDRWVRRLPDGSLPTDRIVLYWALTSPAGAPLLTTGKWSYVPKDSRPPNGVLLQFGHKRGSVHVWLRKGGHVHVQASVGVEDRILAKLEAWTVPWNNGSPPAPPRPGAGGQEGLPPLPPLPPADWSPPPAA</sequence>
<name>A0ABN9R4M0_9DINO</name>
<evidence type="ECO:0000256" key="1">
    <source>
        <dbReference type="SAM" id="MobiDB-lite"/>
    </source>
</evidence>